<comment type="caution">
    <text evidence="2">The sequence shown here is derived from an EMBL/GenBank/DDBJ whole genome shotgun (WGS) entry which is preliminary data.</text>
</comment>
<accession>A0A9P4TTG3</accession>
<feature type="compositionally biased region" description="Low complexity" evidence="1">
    <location>
        <begin position="116"/>
        <end position="132"/>
    </location>
</feature>
<evidence type="ECO:0000313" key="2">
    <source>
        <dbReference type="EMBL" id="KAF2420319.1"/>
    </source>
</evidence>
<feature type="compositionally biased region" description="Basic and acidic residues" evidence="1">
    <location>
        <begin position="1"/>
        <end position="10"/>
    </location>
</feature>
<dbReference type="AlphaFoldDB" id="A0A9P4TTG3"/>
<keyword evidence="3" id="KW-1185">Reference proteome</keyword>
<sequence>MTIHQDEKMSIDPTLQGWSRQLTPPHSPVSPTRGVLPQNTQSSSSNKMSLDFIAPGSCLTQASNPRRHTPGLECLSEAAMIHSGLQARAPYSPVSTSSSNGSEAGHTLPNRTLRLPSPSWSSCSDSGNSSCSDGRLPKYAEIVRRVAQLNSTQTPRSRTLYLPSQPISHQRPQLEHSYRIQKRSITPQLQHIQDAQRGERPGYDPEGRYAIIYLRGVLNLKWLEVEKQFTLIFPPGQPRRCQVTGLPTTYQKRNMQGLQCRWYRIREEEGLKPLREGESGADEGSAERRVLEKMVMEGKVSKRFVGRIEDVGQRSVEVV</sequence>
<feature type="region of interest" description="Disordered" evidence="1">
    <location>
        <begin position="89"/>
        <end position="132"/>
    </location>
</feature>
<feature type="compositionally biased region" description="Polar residues" evidence="1">
    <location>
        <begin position="93"/>
        <end position="102"/>
    </location>
</feature>
<feature type="compositionally biased region" description="Polar residues" evidence="1">
    <location>
        <begin position="37"/>
        <end position="48"/>
    </location>
</feature>
<evidence type="ECO:0000256" key="1">
    <source>
        <dbReference type="SAM" id="MobiDB-lite"/>
    </source>
</evidence>
<feature type="region of interest" description="Disordered" evidence="1">
    <location>
        <begin position="1"/>
        <end position="49"/>
    </location>
</feature>
<name>A0A9P4TTG3_9PEZI</name>
<dbReference type="Proteomes" id="UP000800235">
    <property type="component" value="Unassembled WGS sequence"/>
</dbReference>
<organism evidence="2 3">
    <name type="scientific">Tothia fuscella</name>
    <dbReference type="NCBI Taxonomy" id="1048955"/>
    <lineage>
        <taxon>Eukaryota</taxon>
        <taxon>Fungi</taxon>
        <taxon>Dikarya</taxon>
        <taxon>Ascomycota</taxon>
        <taxon>Pezizomycotina</taxon>
        <taxon>Dothideomycetes</taxon>
        <taxon>Pleosporomycetidae</taxon>
        <taxon>Venturiales</taxon>
        <taxon>Cylindrosympodiaceae</taxon>
        <taxon>Tothia</taxon>
    </lineage>
</organism>
<gene>
    <name evidence="2" type="ORF">EJ08DRAFT_738666</name>
</gene>
<protein>
    <submittedName>
        <fullName evidence="2">Uncharacterized protein</fullName>
    </submittedName>
</protein>
<reference evidence="2" key="1">
    <citation type="journal article" date="2020" name="Stud. Mycol.">
        <title>101 Dothideomycetes genomes: a test case for predicting lifestyles and emergence of pathogens.</title>
        <authorList>
            <person name="Haridas S."/>
            <person name="Albert R."/>
            <person name="Binder M."/>
            <person name="Bloem J."/>
            <person name="Labutti K."/>
            <person name="Salamov A."/>
            <person name="Andreopoulos B."/>
            <person name="Baker S."/>
            <person name="Barry K."/>
            <person name="Bills G."/>
            <person name="Bluhm B."/>
            <person name="Cannon C."/>
            <person name="Castanera R."/>
            <person name="Culley D."/>
            <person name="Daum C."/>
            <person name="Ezra D."/>
            <person name="Gonzalez J."/>
            <person name="Henrissat B."/>
            <person name="Kuo A."/>
            <person name="Liang C."/>
            <person name="Lipzen A."/>
            <person name="Lutzoni F."/>
            <person name="Magnuson J."/>
            <person name="Mondo S."/>
            <person name="Nolan M."/>
            <person name="Ohm R."/>
            <person name="Pangilinan J."/>
            <person name="Park H.-J."/>
            <person name="Ramirez L."/>
            <person name="Alfaro M."/>
            <person name="Sun H."/>
            <person name="Tritt A."/>
            <person name="Yoshinaga Y."/>
            <person name="Zwiers L.-H."/>
            <person name="Turgeon B."/>
            <person name="Goodwin S."/>
            <person name="Spatafora J."/>
            <person name="Crous P."/>
            <person name="Grigoriev I."/>
        </authorList>
    </citation>
    <scope>NUCLEOTIDE SEQUENCE</scope>
    <source>
        <strain evidence="2">CBS 130266</strain>
    </source>
</reference>
<evidence type="ECO:0000313" key="3">
    <source>
        <dbReference type="Proteomes" id="UP000800235"/>
    </source>
</evidence>
<dbReference type="EMBL" id="MU007111">
    <property type="protein sequence ID" value="KAF2420319.1"/>
    <property type="molecule type" value="Genomic_DNA"/>
</dbReference>
<proteinExistence type="predicted"/>
<dbReference type="OrthoDB" id="3884229at2759"/>